<dbReference type="InterPro" id="IPR007110">
    <property type="entry name" value="Ig-like_dom"/>
</dbReference>
<dbReference type="FunFam" id="2.60.40.10:FF:000135">
    <property type="entry name" value="Titin a"/>
    <property type="match status" value="1"/>
</dbReference>
<dbReference type="FunFam" id="2.60.40.10:FF:000003">
    <property type="entry name" value="Titin isoform E"/>
    <property type="match status" value="3"/>
</dbReference>
<dbReference type="SMART" id="SM00409">
    <property type="entry name" value="IG"/>
    <property type="match status" value="4"/>
</dbReference>
<dbReference type="PROSITE" id="PS50835">
    <property type="entry name" value="IG_LIKE"/>
    <property type="match status" value="3"/>
</dbReference>
<evidence type="ECO:0000313" key="5">
    <source>
        <dbReference type="Ensembl" id="ENSORLP00015021838.1"/>
    </source>
</evidence>
<evidence type="ECO:0000313" key="6">
    <source>
        <dbReference type="Proteomes" id="UP000265200"/>
    </source>
</evidence>
<organism evidence="5 6">
    <name type="scientific">Oryzias latipes</name>
    <name type="common">Japanese rice fish</name>
    <name type="synonym">Japanese killifish</name>
    <dbReference type="NCBI Taxonomy" id="8090"/>
    <lineage>
        <taxon>Eukaryota</taxon>
        <taxon>Metazoa</taxon>
        <taxon>Chordata</taxon>
        <taxon>Craniata</taxon>
        <taxon>Vertebrata</taxon>
        <taxon>Euteleostomi</taxon>
        <taxon>Actinopterygii</taxon>
        <taxon>Neopterygii</taxon>
        <taxon>Teleostei</taxon>
        <taxon>Neoteleostei</taxon>
        <taxon>Acanthomorphata</taxon>
        <taxon>Ovalentaria</taxon>
        <taxon>Atherinomorphae</taxon>
        <taxon>Beloniformes</taxon>
        <taxon>Adrianichthyidae</taxon>
        <taxon>Oryziinae</taxon>
        <taxon>Oryzias</taxon>
    </lineage>
</organism>
<feature type="domain" description="Fibronectin type-III" evidence="4">
    <location>
        <begin position="437"/>
        <end position="531"/>
    </location>
</feature>
<feature type="domain" description="Ig-like" evidence="3">
    <location>
        <begin position="631"/>
        <end position="719"/>
    </location>
</feature>
<dbReference type="CDD" id="cd00063">
    <property type="entry name" value="FN3"/>
    <property type="match status" value="10"/>
</dbReference>
<dbReference type="InterPro" id="IPR003961">
    <property type="entry name" value="FN3_dom"/>
</dbReference>
<dbReference type="Ensembl" id="ENSORLT00015014570.1">
    <property type="protein sequence ID" value="ENSORLP00015021838.1"/>
    <property type="gene ID" value="ENSORLG00015023014.1"/>
</dbReference>
<proteinExistence type="predicted"/>
<reference evidence="5" key="4">
    <citation type="submission" date="2025-09" db="UniProtKB">
        <authorList>
            <consortium name="Ensembl"/>
        </authorList>
    </citation>
    <scope>IDENTIFICATION</scope>
    <source>
        <strain evidence="5">HSOK</strain>
    </source>
</reference>
<dbReference type="SMART" id="SM00060">
    <property type="entry name" value="FN3"/>
    <property type="match status" value="10"/>
</dbReference>
<dbReference type="PROSITE" id="PS50853">
    <property type="entry name" value="FN3"/>
    <property type="match status" value="9"/>
</dbReference>
<evidence type="ECO:0000259" key="3">
    <source>
        <dbReference type="PROSITE" id="PS50835"/>
    </source>
</evidence>
<dbReference type="PRINTS" id="PR00014">
    <property type="entry name" value="FNTYPEIII"/>
</dbReference>
<feature type="domain" description="Fibronectin type-III" evidence="4">
    <location>
        <begin position="726"/>
        <end position="820"/>
    </location>
</feature>
<name>A0A3P9IP67_ORYLA</name>
<dbReference type="Proteomes" id="UP000265200">
    <property type="component" value="Chromosome 21"/>
</dbReference>
<feature type="domain" description="Fibronectin type-III" evidence="4">
    <location>
        <begin position="1279"/>
        <end position="1372"/>
    </location>
</feature>
<dbReference type="SUPFAM" id="SSF48726">
    <property type="entry name" value="Immunoglobulin"/>
    <property type="match status" value="5"/>
</dbReference>
<reference key="1">
    <citation type="journal article" date="2007" name="Nature">
        <title>The medaka draft genome and insights into vertebrate genome evolution.</title>
        <authorList>
            <person name="Kasahara M."/>
            <person name="Naruse K."/>
            <person name="Sasaki S."/>
            <person name="Nakatani Y."/>
            <person name="Qu W."/>
            <person name="Ahsan B."/>
            <person name="Yamada T."/>
            <person name="Nagayasu Y."/>
            <person name="Doi K."/>
            <person name="Kasai Y."/>
            <person name="Jindo T."/>
            <person name="Kobayashi D."/>
            <person name="Shimada A."/>
            <person name="Toyoda A."/>
            <person name="Kuroki Y."/>
            <person name="Fujiyama A."/>
            <person name="Sasaki T."/>
            <person name="Shimizu A."/>
            <person name="Asakawa S."/>
            <person name="Shimizu N."/>
            <person name="Hashimoto S."/>
            <person name="Yang J."/>
            <person name="Lee Y."/>
            <person name="Matsushima K."/>
            <person name="Sugano S."/>
            <person name="Sakaizumi M."/>
            <person name="Narita T."/>
            <person name="Ohishi K."/>
            <person name="Haga S."/>
            <person name="Ohta F."/>
            <person name="Nomoto H."/>
            <person name="Nogata K."/>
            <person name="Morishita T."/>
            <person name="Endo T."/>
            <person name="Shin-I T."/>
            <person name="Takeda H."/>
            <person name="Morishita S."/>
            <person name="Kohara Y."/>
        </authorList>
    </citation>
    <scope>NUCLEOTIDE SEQUENCE [LARGE SCALE GENOMIC DNA]</scope>
    <source>
        <strain>Hd-rR</strain>
    </source>
</reference>
<feature type="domain" description="Ig-like" evidence="3">
    <location>
        <begin position="917"/>
        <end position="1003"/>
    </location>
</feature>
<dbReference type="PANTHER" id="PTHR14340">
    <property type="entry name" value="MICROFIBRIL-ASSOCIATED GLYCOPROTEIN 3"/>
    <property type="match status" value="1"/>
</dbReference>
<keyword evidence="2" id="KW-0393">Immunoglobulin domain</keyword>
<dbReference type="PANTHER" id="PTHR14340:SF13">
    <property type="entry name" value="TITIN"/>
    <property type="match status" value="1"/>
</dbReference>
<dbReference type="SMART" id="SM00408">
    <property type="entry name" value="IGc2"/>
    <property type="match status" value="4"/>
</dbReference>
<dbReference type="FunFam" id="2.60.40.10:FF:000002">
    <property type="entry name" value="Titin a"/>
    <property type="match status" value="1"/>
</dbReference>
<dbReference type="CDD" id="cd05748">
    <property type="entry name" value="Ig_Titin_like"/>
    <property type="match status" value="2"/>
</dbReference>
<feature type="domain" description="Fibronectin type-III" evidence="4">
    <location>
        <begin position="241"/>
        <end position="337"/>
    </location>
</feature>
<dbReference type="InterPro" id="IPR036179">
    <property type="entry name" value="Ig-like_dom_sf"/>
</dbReference>
<dbReference type="FunFam" id="2.60.40.10:FF:000112">
    <property type="entry name" value="Titin a"/>
    <property type="match status" value="2"/>
</dbReference>
<accession>A0A3P9IP67</accession>
<feature type="domain" description="Ig-like" evidence="3">
    <location>
        <begin position="341"/>
        <end position="430"/>
    </location>
</feature>
<reference evidence="5 6" key="2">
    <citation type="submission" date="2017-04" db="EMBL/GenBank/DDBJ databases">
        <title>CpG methylation of centromeres and impact of large insertions on vertebrate speciation.</title>
        <authorList>
            <person name="Ichikawa K."/>
            <person name="Yoshimura J."/>
            <person name="Morishita S."/>
        </authorList>
    </citation>
    <scope>NUCLEOTIDE SEQUENCE</scope>
    <source>
        <strain evidence="5 6">HSOK</strain>
    </source>
</reference>
<evidence type="ECO:0008006" key="7">
    <source>
        <dbReference type="Google" id="ProtNLM"/>
    </source>
</evidence>
<sequence>MIVIKDSVRDDGGNYTLLLTNEAGTEKVIFKVLVLDRPSQCEGPIHITGVAEDRCTLSWRVPLHDGGNPITHYVIERRETSRLAWTVVSNSCSTTCHKVTKLLEGNEYMFRVMAVNSYGISEPLESSPVTMRTPFVPPGSPHIENICDISHDGMTITWSAPGSDGGTEITSYIIEKKDRAGIKWTRCNRQKVTDLSFRVTGLSTDHEYEFRVAAENIVGVGEPSLPSSYYKACDPKFKPSAPTYVNVIDSTKTSITVSWGKPLSDGGSEIQGYIVEVCKAEEEQWTMVTPPTGLRVNKYEIMKLTEGQEYKIQVCALNKLGVGEPLGLSGTIKPEEKFEPPQIHLHSELRKGITVKAGGSVRIHIPFKGRPAPEIMWMKDEGNLTEKAVIEKAVNFTQLSIDSCDRNDSGKYTLSLTNSSGCVSEFVSVKVLDTPGAPQNLVVKSIKKDSVTLEWDVPLNDGGSKIRNYVIDKRESTRKAYANVSTKCLKTTFKVENLIEGALYYFRVMAENEYGIGQAVETKTASKASEVPLPVGKVFLTDVTKTSATLAWEKPEHDGGSRIGGYLIEMLPKGTDKWGVATNTKTCDGTVTGLTAGAEYQFRIIAYNEKGKSEPRVLAAPVIASDMTMEPNINMQFNTYTVLAGKDLKLEFPVLGRPKPKVNWMKNGQPFKVTSRVNILNTASTTGIQITEACKDDFGKYSITANNAVGTVTEDLTVVILDKPGPPKGPVNVIEVSNTFVHLSWEPPEYTGGCQVKNYIVEKRDATTTVWQPVNTHLARTALKITKLKTSAEYQFRIIAENRYGKSVPLESKAIVVPLPPNKIIVVDVTKTSVSLGWEKPAHDGGSKVLCYNVEFKPKSGDKWGTACTVKVLEATIPNLTPNEAYLFRVIAINEKGKSEPRDLGLPVVAKDIGIEPSINLHFNTFSVKAGEDLTVEVPVRGRPKPAVSWKKDNLPLKQTSSVTILNTATSSKVIIKEARKEHVGKYEITLANTAGTATADIGIIVLDKPGPPKGIKVDAVTSDSITLSWSPPEYDGGCSISNYIVEKRDNNSQEWQIAASNVARTSFKAGRLTHGAEYQFRIYAVNRYGKSTYLDSPGITAQYNFKQPGPPSTPIVKLATKSYISILGYHLERKERSSIIWSKLNRGLIKNTEYKVTGIEEGLMYEYRVYAENISGIGKCSKVCEAVANTVYVRAGSNLTFEIPLRGKPMPKVTVSKNNIVIKASKRLLTEVTPDSLIITFNESISSDAGKYEITASNIAGTSKIFIIFVVLSKPGPPIGPVQIGEVGETTVCLKWDPPDYDGGSPVTNYIVLKRETSTPSWTEVSKSVARNSIKVTKLTKGEEYQFRIKAENRFGAGDHIDSKPVMIKLPYSKSLKCIF</sequence>
<feature type="domain" description="Fibronectin type-III" evidence="4">
    <location>
        <begin position="137"/>
        <end position="235"/>
    </location>
</feature>
<dbReference type="InterPro" id="IPR003598">
    <property type="entry name" value="Ig_sub2"/>
</dbReference>
<dbReference type="FunFam" id="2.60.40.10:FF:000012">
    <property type="entry name" value="titin isoform X1"/>
    <property type="match status" value="2"/>
</dbReference>
<evidence type="ECO:0000256" key="1">
    <source>
        <dbReference type="ARBA" id="ARBA00022737"/>
    </source>
</evidence>
<keyword evidence="1" id="KW-0677">Repeat</keyword>
<dbReference type="Pfam" id="PF00041">
    <property type="entry name" value="fn3"/>
    <property type="match status" value="9"/>
</dbReference>
<dbReference type="FunFam" id="2.60.40.10:FF:000034">
    <property type="entry name" value="Titin isoform A"/>
    <property type="match status" value="1"/>
</dbReference>
<dbReference type="InterPro" id="IPR003599">
    <property type="entry name" value="Ig_sub"/>
</dbReference>
<dbReference type="FunFam" id="2.60.40.10:FF:000031">
    <property type="entry name" value="Myosin-binding protein C, slow type"/>
    <property type="match status" value="3"/>
</dbReference>
<feature type="domain" description="Fibronectin type-III" evidence="4">
    <location>
        <begin position="1012"/>
        <end position="1105"/>
    </location>
</feature>
<reference evidence="5" key="3">
    <citation type="submission" date="2025-08" db="UniProtKB">
        <authorList>
            <consortium name="Ensembl"/>
        </authorList>
    </citation>
    <scope>IDENTIFICATION</scope>
    <source>
        <strain evidence="5">HSOK</strain>
    </source>
</reference>
<evidence type="ECO:0000256" key="2">
    <source>
        <dbReference type="ARBA" id="ARBA00023319"/>
    </source>
</evidence>
<dbReference type="SUPFAM" id="SSF49265">
    <property type="entry name" value="Fibronectin type III"/>
    <property type="match status" value="6"/>
</dbReference>
<dbReference type="InterPro" id="IPR013783">
    <property type="entry name" value="Ig-like_fold"/>
</dbReference>
<feature type="domain" description="Fibronectin type-III" evidence="4">
    <location>
        <begin position="534"/>
        <end position="631"/>
    </location>
</feature>
<feature type="domain" description="Fibronectin type-III" evidence="4">
    <location>
        <begin position="41"/>
        <end position="136"/>
    </location>
</feature>
<dbReference type="InterPro" id="IPR036116">
    <property type="entry name" value="FN3_sf"/>
</dbReference>
<dbReference type="InterPro" id="IPR013098">
    <property type="entry name" value="Ig_I-set"/>
</dbReference>
<feature type="domain" description="Fibronectin type-III" evidence="4">
    <location>
        <begin position="821"/>
        <end position="913"/>
    </location>
</feature>
<protein>
    <recommendedName>
        <fullName evidence="7">Titin</fullName>
    </recommendedName>
</protein>
<dbReference type="Gene3D" id="2.60.40.10">
    <property type="entry name" value="Immunoglobulins"/>
    <property type="match status" value="14"/>
</dbReference>
<evidence type="ECO:0000259" key="4">
    <source>
        <dbReference type="PROSITE" id="PS50853"/>
    </source>
</evidence>
<dbReference type="Pfam" id="PF07679">
    <property type="entry name" value="I-set"/>
    <property type="match status" value="4"/>
</dbReference>